<organism evidence="3 4">
    <name type="scientific">Podospora aff. communis PSN243</name>
    <dbReference type="NCBI Taxonomy" id="3040156"/>
    <lineage>
        <taxon>Eukaryota</taxon>
        <taxon>Fungi</taxon>
        <taxon>Dikarya</taxon>
        <taxon>Ascomycota</taxon>
        <taxon>Pezizomycotina</taxon>
        <taxon>Sordariomycetes</taxon>
        <taxon>Sordariomycetidae</taxon>
        <taxon>Sordariales</taxon>
        <taxon>Podosporaceae</taxon>
        <taxon>Podospora</taxon>
    </lineage>
</organism>
<sequence>MDSILQPIEAPRVQIDTPAGPAFILKLPDEILLKIIDHLVRKVSSKRLEYRLEFFAYRPEHIEPESYAQYELACLARTCRRFQGIATPLLYRTVRFRYEHTKFDWAAITNDLSDRVKGGKCNKKQTRGVGDHDKEMQKSQADYPGRDELLYRTLMENPLIRSHCRILRLNLGLNPEEEEVEEEEEERSNEDEDGPSPPPHPPRPPRPLQPPISFLRHFIKNLLTWLSNTTVLEIYISDELSNGEIMDAICDSLDGNLQKVQKLRIEQWHGPLLPDLYFIIWSLPKLQSVIAENAGCYSPRPTYANHYSSLDKTKEPPPSLTSIDFVRGFDDDPPNLKWLLDQPLALEHFGFFLRWRDHGDFNRGWSLRVILSLLRLQCHTLRTINIGSLYTGAWGLSGVDLSMFTALEELTLPYQNLFSSSYSSPTRLAPREGHDAILSAPNLRKFTLDFEYSGRGNWCTLAHFGEDEEVWLRLLVTAAVQRRAKLRHVHLDFAPNRSSNKVDGLVWPWARIDGVEVEVKGEGILITYPKPSITEEEFRGGS</sequence>
<reference evidence="3" key="2">
    <citation type="submission" date="2023-05" db="EMBL/GenBank/DDBJ databases">
        <authorList>
            <consortium name="Lawrence Berkeley National Laboratory"/>
            <person name="Steindorff A."/>
            <person name="Hensen N."/>
            <person name="Bonometti L."/>
            <person name="Westerberg I."/>
            <person name="Brannstrom I.O."/>
            <person name="Guillou S."/>
            <person name="Cros-Aarteil S."/>
            <person name="Calhoun S."/>
            <person name="Haridas S."/>
            <person name="Kuo A."/>
            <person name="Mondo S."/>
            <person name="Pangilinan J."/>
            <person name="Riley R."/>
            <person name="Labutti K."/>
            <person name="Andreopoulos B."/>
            <person name="Lipzen A."/>
            <person name="Chen C."/>
            <person name="Yanf M."/>
            <person name="Daum C."/>
            <person name="Ng V."/>
            <person name="Clum A."/>
            <person name="Ohm R."/>
            <person name="Martin F."/>
            <person name="Silar P."/>
            <person name="Natvig D."/>
            <person name="Lalanne C."/>
            <person name="Gautier V."/>
            <person name="Ament-Velasquez S.L."/>
            <person name="Kruys A."/>
            <person name="Hutchinson M.I."/>
            <person name="Powell A.J."/>
            <person name="Barry K."/>
            <person name="Miller A.N."/>
            <person name="Grigoriev I.V."/>
            <person name="Debuchy R."/>
            <person name="Gladieux P."/>
            <person name="Thoren M.H."/>
            <person name="Johannesson H."/>
        </authorList>
    </citation>
    <scope>NUCLEOTIDE SEQUENCE</scope>
    <source>
        <strain evidence="3">PSN243</strain>
    </source>
</reference>
<name>A0AAV9G7K9_9PEZI</name>
<evidence type="ECO:0000259" key="2">
    <source>
        <dbReference type="Pfam" id="PF12937"/>
    </source>
</evidence>
<dbReference type="Proteomes" id="UP001321760">
    <property type="component" value="Unassembled WGS sequence"/>
</dbReference>
<gene>
    <name evidence="3" type="ORF">QBC34DRAFT_477644</name>
</gene>
<evidence type="ECO:0000313" key="4">
    <source>
        <dbReference type="Proteomes" id="UP001321760"/>
    </source>
</evidence>
<dbReference type="InterPro" id="IPR001810">
    <property type="entry name" value="F-box_dom"/>
</dbReference>
<comment type="caution">
    <text evidence="3">The sequence shown here is derived from an EMBL/GenBank/DDBJ whole genome shotgun (WGS) entry which is preliminary data.</text>
</comment>
<dbReference type="AlphaFoldDB" id="A0AAV9G7K9"/>
<proteinExistence type="predicted"/>
<accession>A0AAV9G7K9</accession>
<dbReference type="Pfam" id="PF12937">
    <property type="entry name" value="F-box-like"/>
    <property type="match status" value="1"/>
</dbReference>
<feature type="compositionally biased region" description="Acidic residues" evidence="1">
    <location>
        <begin position="176"/>
        <end position="194"/>
    </location>
</feature>
<reference evidence="3" key="1">
    <citation type="journal article" date="2023" name="Mol. Phylogenet. Evol.">
        <title>Genome-scale phylogeny and comparative genomics of the fungal order Sordariales.</title>
        <authorList>
            <person name="Hensen N."/>
            <person name="Bonometti L."/>
            <person name="Westerberg I."/>
            <person name="Brannstrom I.O."/>
            <person name="Guillou S."/>
            <person name="Cros-Aarteil S."/>
            <person name="Calhoun S."/>
            <person name="Haridas S."/>
            <person name="Kuo A."/>
            <person name="Mondo S."/>
            <person name="Pangilinan J."/>
            <person name="Riley R."/>
            <person name="LaButti K."/>
            <person name="Andreopoulos B."/>
            <person name="Lipzen A."/>
            <person name="Chen C."/>
            <person name="Yan M."/>
            <person name="Daum C."/>
            <person name="Ng V."/>
            <person name="Clum A."/>
            <person name="Steindorff A."/>
            <person name="Ohm R.A."/>
            <person name="Martin F."/>
            <person name="Silar P."/>
            <person name="Natvig D.O."/>
            <person name="Lalanne C."/>
            <person name="Gautier V."/>
            <person name="Ament-Velasquez S.L."/>
            <person name="Kruys A."/>
            <person name="Hutchinson M.I."/>
            <person name="Powell A.J."/>
            <person name="Barry K."/>
            <person name="Miller A.N."/>
            <person name="Grigoriev I.V."/>
            <person name="Debuchy R."/>
            <person name="Gladieux P."/>
            <person name="Hiltunen Thoren M."/>
            <person name="Johannesson H."/>
        </authorList>
    </citation>
    <scope>NUCLEOTIDE SEQUENCE</scope>
    <source>
        <strain evidence="3">PSN243</strain>
    </source>
</reference>
<feature type="compositionally biased region" description="Pro residues" evidence="1">
    <location>
        <begin position="195"/>
        <end position="209"/>
    </location>
</feature>
<dbReference type="EMBL" id="MU865993">
    <property type="protein sequence ID" value="KAK4443407.1"/>
    <property type="molecule type" value="Genomic_DNA"/>
</dbReference>
<protein>
    <recommendedName>
        <fullName evidence="2">F-box domain-containing protein</fullName>
    </recommendedName>
</protein>
<feature type="region of interest" description="Disordered" evidence="1">
    <location>
        <begin position="176"/>
        <end position="209"/>
    </location>
</feature>
<evidence type="ECO:0000313" key="3">
    <source>
        <dbReference type="EMBL" id="KAK4443407.1"/>
    </source>
</evidence>
<evidence type="ECO:0000256" key="1">
    <source>
        <dbReference type="SAM" id="MobiDB-lite"/>
    </source>
</evidence>
<feature type="domain" description="F-box" evidence="2">
    <location>
        <begin position="24"/>
        <end position="97"/>
    </location>
</feature>
<keyword evidence="4" id="KW-1185">Reference proteome</keyword>